<keyword evidence="1" id="KW-0812">Transmembrane</keyword>
<sequence length="150" mass="16574">MRGNYEIIDEAISGVCYYFMRLPYSLRLLVMTGWYPRRQCPTYNLLGSKLKLISFQWLKRAESRCSIGLACHTALIALSTKASQTLAGILGQIFLLTFACSTLPALSSVILIMTFTLLLPLTPAGTLLQCLSICLFIKDVSLSERGSPSV</sequence>
<dbReference type="PIR" id="H97752">
    <property type="entry name" value="H97752"/>
</dbReference>
<keyword evidence="2" id="KW-0808">Transferase</keyword>
<keyword evidence="2" id="KW-0012">Acyltransferase</keyword>
<dbReference type="EMBL" id="AE006914">
    <property type="protein sequence ID" value="AAL02962.1"/>
    <property type="molecule type" value="Genomic_DNA"/>
</dbReference>
<keyword evidence="1" id="KW-0472">Membrane</keyword>
<protein>
    <submittedName>
        <fullName evidence="2">Uncharacterized protein</fullName>
    </submittedName>
</protein>
<evidence type="ECO:0000313" key="2">
    <source>
        <dbReference type="EMBL" id="AAL02962.1"/>
    </source>
</evidence>
<keyword evidence="1" id="KW-1133">Transmembrane helix</keyword>
<name>Q92IJ6_RICCN</name>
<dbReference type="KEGG" id="rco:RC0424"/>
<gene>
    <name evidence="2" type="ordered locus">RC0424</name>
</gene>
<dbReference type="GO" id="GO:0016746">
    <property type="term" value="F:acyltransferase activity"/>
    <property type="evidence" value="ECO:0007669"/>
    <property type="project" value="UniProtKB-KW"/>
</dbReference>
<proteinExistence type="predicted"/>
<dbReference type="HOGENOM" id="CLU_1739141_0_0_5"/>
<dbReference type="Proteomes" id="UP000000816">
    <property type="component" value="Chromosome"/>
</dbReference>
<accession>Q92IJ6</accession>
<feature type="transmembrane region" description="Helical" evidence="1">
    <location>
        <begin position="86"/>
        <end position="106"/>
    </location>
</feature>
<evidence type="ECO:0000256" key="1">
    <source>
        <dbReference type="SAM" id="Phobius"/>
    </source>
</evidence>
<evidence type="ECO:0000313" key="3">
    <source>
        <dbReference type="Proteomes" id="UP000000816"/>
    </source>
</evidence>
<organism evidence="2 3">
    <name type="scientific">Rickettsia conorii (strain ATCC VR-613 / Malish 7)</name>
    <dbReference type="NCBI Taxonomy" id="272944"/>
    <lineage>
        <taxon>Bacteria</taxon>
        <taxon>Pseudomonadati</taxon>
        <taxon>Pseudomonadota</taxon>
        <taxon>Alphaproteobacteria</taxon>
        <taxon>Rickettsiales</taxon>
        <taxon>Rickettsiaceae</taxon>
        <taxon>Rickettsieae</taxon>
        <taxon>Rickettsia</taxon>
        <taxon>spotted fever group</taxon>
    </lineage>
</organism>
<reference evidence="2 3" key="1">
    <citation type="journal article" date="2001" name="Science">
        <title>Mechanisms of evolution in Rickettsia conorii and R. prowazekii.</title>
        <authorList>
            <person name="Ogata H."/>
            <person name="Audic S."/>
            <person name="Renesto-Audiffren P."/>
            <person name="Fournier P.-E."/>
            <person name="Barbe V."/>
            <person name="Samson D."/>
            <person name="Roux V."/>
            <person name="Cossart P."/>
            <person name="Weissenbach J."/>
            <person name="Claverie J.-M."/>
            <person name="Raoult D."/>
        </authorList>
    </citation>
    <scope>NUCLEOTIDE SEQUENCE [LARGE SCALE GENOMIC DNA]</scope>
    <source>
        <strain evidence="3">ATCC VR-613 / Malish 7</strain>
    </source>
</reference>
<dbReference type="AlphaFoldDB" id="Q92IJ6"/>